<dbReference type="RefSeq" id="WP_144989570.1">
    <property type="nucleotide sequence ID" value="NZ_VNJK01000001.1"/>
</dbReference>
<feature type="domain" description="ATP-dependent DNA ligase family profile" evidence="4">
    <location>
        <begin position="104"/>
        <end position="194"/>
    </location>
</feature>
<dbReference type="SUPFAM" id="SSF56091">
    <property type="entry name" value="DNA ligase/mRNA capping enzyme, catalytic domain"/>
    <property type="match status" value="1"/>
</dbReference>
<dbReference type="Gene3D" id="3.30.1490.70">
    <property type="match status" value="1"/>
</dbReference>
<dbReference type="InterPro" id="IPR012310">
    <property type="entry name" value="DNA_ligase_ATP-dep_cent"/>
</dbReference>
<dbReference type="Gene3D" id="3.30.470.30">
    <property type="entry name" value="DNA ligase/mRNA capping enzyme"/>
    <property type="match status" value="1"/>
</dbReference>
<dbReference type="PANTHER" id="PTHR45674:SF4">
    <property type="entry name" value="DNA LIGASE 1"/>
    <property type="match status" value="1"/>
</dbReference>
<comment type="similarity">
    <text evidence="1">Belongs to the ATP-dependent DNA ligase family.</text>
</comment>
<reference evidence="5 6" key="1">
    <citation type="submission" date="2019-07" db="EMBL/GenBank/DDBJ databases">
        <authorList>
            <person name="Kim J."/>
        </authorList>
    </citation>
    <scope>NUCLEOTIDE SEQUENCE [LARGE SCALE GENOMIC DNA]</scope>
    <source>
        <strain evidence="5 6">N4</strain>
    </source>
</reference>
<keyword evidence="2 5" id="KW-0436">Ligase</keyword>
<proteinExistence type="inferred from homology"/>
<protein>
    <submittedName>
        <fullName evidence="5">ATP-dependent DNA ligase</fullName>
    </submittedName>
</protein>
<dbReference type="InterPro" id="IPR012340">
    <property type="entry name" value="NA-bd_OB-fold"/>
</dbReference>
<dbReference type="CDD" id="cd07906">
    <property type="entry name" value="Adenylation_DNA_ligase_LigD_LigC"/>
    <property type="match status" value="1"/>
</dbReference>
<dbReference type="OrthoDB" id="5503604at2"/>
<name>A0A559J067_9BACL</name>
<dbReference type="EMBL" id="VNJK01000001">
    <property type="protein sequence ID" value="TVX93260.1"/>
    <property type="molecule type" value="Genomic_DNA"/>
</dbReference>
<evidence type="ECO:0000313" key="5">
    <source>
        <dbReference type="EMBL" id="TVX93260.1"/>
    </source>
</evidence>
<comment type="catalytic activity">
    <reaction evidence="3">
        <text>ATP + (deoxyribonucleotide)n-3'-hydroxyl + 5'-phospho-(deoxyribonucleotide)m = (deoxyribonucleotide)n+m + AMP + diphosphate.</text>
        <dbReference type="EC" id="6.5.1.1"/>
    </reaction>
</comment>
<keyword evidence="6" id="KW-1185">Reference proteome</keyword>
<evidence type="ECO:0000259" key="4">
    <source>
        <dbReference type="PROSITE" id="PS50160"/>
    </source>
</evidence>
<dbReference type="Proteomes" id="UP000318102">
    <property type="component" value="Unassembled WGS sequence"/>
</dbReference>
<dbReference type="AlphaFoldDB" id="A0A559J067"/>
<dbReference type="GO" id="GO:0006281">
    <property type="term" value="P:DNA repair"/>
    <property type="evidence" value="ECO:0007669"/>
    <property type="project" value="InterPro"/>
</dbReference>
<evidence type="ECO:0000256" key="2">
    <source>
        <dbReference type="ARBA" id="ARBA00022598"/>
    </source>
</evidence>
<organism evidence="5 6">
    <name type="scientific">Paenibacillus agilis</name>
    <dbReference type="NCBI Taxonomy" id="3020863"/>
    <lineage>
        <taxon>Bacteria</taxon>
        <taxon>Bacillati</taxon>
        <taxon>Bacillota</taxon>
        <taxon>Bacilli</taxon>
        <taxon>Bacillales</taxon>
        <taxon>Paenibacillaceae</taxon>
        <taxon>Paenibacillus</taxon>
    </lineage>
</organism>
<sequence>MSNITIRFSPMLLEMHDHPFDDDKYIFEPKIDGHRAILTHFDQRTSIYTRYGNNVTRQYPELHRLNWQHDVVLDGEIACNNAGKIDYESVMKRLKTESSMRINILSANLPATFIAFDILWYKNQDLRCLPLIQRKDILSQVCMEGFDQITTIPMFENKGVVLFDYIKEQSIEGIVAKLKDSSYTGKRSSSWLKIINWTFTTVYLVGYHKNDLGWLTSIRLDNGQYKQTGIVQYGMTNAQRKFYEDYCKSNLFKEDNEYVYIEPRIQAKVKIRNWTSNGMLRVPIFIDFVVD</sequence>
<evidence type="ECO:0000313" key="6">
    <source>
        <dbReference type="Proteomes" id="UP000318102"/>
    </source>
</evidence>
<dbReference type="InterPro" id="IPR050191">
    <property type="entry name" value="ATP-dep_DNA_ligase"/>
</dbReference>
<dbReference type="SUPFAM" id="SSF50249">
    <property type="entry name" value="Nucleic acid-binding proteins"/>
    <property type="match status" value="1"/>
</dbReference>
<dbReference type="GO" id="GO:0003910">
    <property type="term" value="F:DNA ligase (ATP) activity"/>
    <property type="evidence" value="ECO:0007669"/>
    <property type="project" value="UniProtKB-EC"/>
</dbReference>
<evidence type="ECO:0000256" key="1">
    <source>
        <dbReference type="ARBA" id="ARBA00007572"/>
    </source>
</evidence>
<dbReference type="GO" id="GO:0005524">
    <property type="term" value="F:ATP binding"/>
    <property type="evidence" value="ECO:0007669"/>
    <property type="project" value="InterPro"/>
</dbReference>
<accession>A0A559J067</accession>
<dbReference type="GO" id="GO:0006310">
    <property type="term" value="P:DNA recombination"/>
    <property type="evidence" value="ECO:0007669"/>
    <property type="project" value="InterPro"/>
</dbReference>
<gene>
    <name evidence="5" type="ORF">FPZ44_09450</name>
</gene>
<dbReference type="PANTHER" id="PTHR45674">
    <property type="entry name" value="DNA LIGASE 1/3 FAMILY MEMBER"/>
    <property type="match status" value="1"/>
</dbReference>
<dbReference type="Pfam" id="PF01068">
    <property type="entry name" value="DNA_ligase_A_M"/>
    <property type="match status" value="1"/>
</dbReference>
<comment type="caution">
    <text evidence="5">The sequence shown here is derived from an EMBL/GenBank/DDBJ whole genome shotgun (WGS) entry which is preliminary data.</text>
</comment>
<evidence type="ECO:0000256" key="3">
    <source>
        <dbReference type="ARBA" id="ARBA00034003"/>
    </source>
</evidence>
<dbReference type="PROSITE" id="PS50160">
    <property type="entry name" value="DNA_LIGASE_A3"/>
    <property type="match status" value="1"/>
</dbReference>